<dbReference type="AlphaFoldDB" id="A0A1M6TSD8"/>
<dbReference type="Proteomes" id="UP000184301">
    <property type="component" value="Unassembled WGS sequence"/>
</dbReference>
<protein>
    <submittedName>
        <fullName evidence="1">NitT/TauT family transport system substrate-binding protein</fullName>
    </submittedName>
</protein>
<sequence length="167" mass="18685">MIKPTDCAVLNLILRWCSLFPPTVEFEPSATKLEQEGSGYVVASLGVDSGFVPYTDFCAKTSYINAHPDVIQNFTNALQKGLQYCQGHDAAQIATVILPQFDDMDSKTLTTIVSRYQDQDTWKNDLIFTEEAFDLMQDILESAGELKERVPYEKLVTTEFAEVAAEN</sequence>
<dbReference type="EMBL" id="FQZY01000062">
    <property type="protein sequence ID" value="SHK59820.1"/>
    <property type="molecule type" value="Genomic_DNA"/>
</dbReference>
<proteinExistence type="predicted"/>
<organism evidence="1 2">
    <name type="scientific">Hespellia stercorisuis DSM 15480</name>
    <dbReference type="NCBI Taxonomy" id="1121950"/>
    <lineage>
        <taxon>Bacteria</taxon>
        <taxon>Bacillati</taxon>
        <taxon>Bacillota</taxon>
        <taxon>Clostridia</taxon>
        <taxon>Lachnospirales</taxon>
        <taxon>Lachnospiraceae</taxon>
        <taxon>Hespellia</taxon>
    </lineage>
</organism>
<dbReference type="RefSeq" id="WP_073112493.1">
    <property type="nucleotide sequence ID" value="NZ_FQZY01000062.1"/>
</dbReference>
<evidence type="ECO:0000313" key="1">
    <source>
        <dbReference type="EMBL" id="SHK59820.1"/>
    </source>
</evidence>
<dbReference type="OrthoDB" id="9802202at2"/>
<keyword evidence="2" id="KW-1185">Reference proteome</keyword>
<dbReference type="STRING" id="1121950.SAMN02745243_03313"/>
<reference evidence="1 2" key="1">
    <citation type="submission" date="2016-11" db="EMBL/GenBank/DDBJ databases">
        <authorList>
            <person name="Jaros S."/>
            <person name="Januszkiewicz K."/>
            <person name="Wedrychowicz H."/>
        </authorList>
    </citation>
    <scope>NUCLEOTIDE SEQUENCE [LARGE SCALE GENOMIC DNA]</scope>
    <source>
        <strain evidence="1 2">DSM 15480</strain>
    </source>
</reference>
<gene>
    <name evidence="1" type="ORF">SAMN02745243_03313</name>
</gene>
<evidence type="ECO:0000313" key="2">
    <source>
        <dbReference type="Proteomes" id="UP000184301"/>
    </source>
</evidence>
<dbReference type="Gene3D" id="3.40.190.10">
    <property type="entry name" value="Periplasmic binding protein-like II"/>
    <property type="match status" value="1"/>
</dbReference>
<name>A0A1M6TSD8_9FIRM</name>
<accession>A0A1M6TSD8</accession>